<dbReference type="AlphaFoldDB" id="A0A813CL39"/>
<dbReference type="OrthoDB" id="406030at2759"/>
<reference evidence="1" key="1">
    <citation type="submission" date="2021-02" db="EMBL/GenBank/DDBJ databases">
        <authorList>
            <person name="Dougan E. K."/>
            <person name="Rhodes N."/>
            <person name="Thang M."/>
            <person name="Chan C."/>
        </authorList>
    </citation>
    <scope>NUCLEOTIDE SEQUENCE</scope>
</reference>
<comment type="caution">
    <text evidence="1">The sequence shown here is derived from an EMBL/GenBank/DDBJ whole genome shotgun (WGS) entry which is preliminary data.</text>
</comment>
<protein>
    <submittedName>
        <fullName evidence="1">Uncharacterized protein</fullName>
    </submittedName>
</protein>
<dbReference type="EMBL" id="CAJNJA010103919">
    <property type="protein sequence ID" value="CAE7945545.1"/>
    <property type="molecule type" value="Genomic_DNA"/>
</dbReference>
<name>A0A813CL39_9DINO</name>
<evidence type="ECO:0000313" key="2">
    <source>
        <dbReference type="Proteomes" id="UP000601435"/>
    </source>
</evidence>
<evidence type="ECO:0000313" key="1">
    <source>
        <dbReference type="EMBL" id="CAE7945545.1"/>
    </source>
</evidence>
<accession>A0A813CL39</accession>
<keyword evidence="2" id="KW-1185">Reference proteome</keyword>
<gene>
    <name evidence="1" type="ORF">SNEC2469_LOCUS35600</name>
</gene>
<organism evidence="1 2">
    <name type="scientific">Symbiodinium necroappetens</name>
    <dbReference type="NCBI Taxonomy" id="1628268"/>
    <lineage>
        <taxon>Eukaryota</taxon>
        <taxon>Sar</taxon>
        <taxon>Alveolata</taxon>
        <taxon>Dinophyceae</taxon>
        <taxon>Suessiales</taxon>
        <taxon>Symbiodiniaceae</taxon>
        <taxon>Symbiodinium</taxon>
    </lineage>
</organism>
<proteinExistence type="predicted"/>
<feature type="non-terminal residue" evidence="1">
    <location>
        <position position="1"/>
    </location>
</feature>
<dbReference type="Proteomes" id="UP000601435">
    <property type="component" value="Unassembled WGS sequence"/>
</dbReference>
<sequence>QTLDTGEGVQQSWYQLPLSNSICYDLNVGLHCQFRCYLKLSCEYATGSGIFLEEYPDTSCSGTVTNSMAMARHLTWMGAVSWFQGACTSDGNGKYMQFNKPVTSYPDCSAQGAVDIGEGADVTYEARYYMQFYSDSSCTTEFQVNEFSSFQYNRFQWRVYRGSQHCLDYVDATTRPSNWTAAVINADVLNFKLMCGNMDGLGNGILVRRHNGNVCSGTSADSEYWRDVFFPMNLFLVQDFFNGECVEWGSMWVKFDKKWDTMHYPDCSQFACRSGYCSGGRLQQPYTGASPYVGDIRTPVAQAQVLPSRGLHQAAIGWWIFLGLAVLSLRLPSAAC</sequence>